<evidence type="ECO:0000313" key="7">
    <source>
        <dbReference type="EMBL" id="KAH7110683.1"/>
    </source>
</evidence>
<dbReference type="InterPro" id="IPR050829">
    <property type="entry name" value="CorA_MIT"/>
</dbReference>
<feature type="compositionally biased region" description="Basic and acidic residues" evidence="5">
    <location>
        <begin position="490"/>
        <end position="518"/>
    </location>
</feature>
<keyword evidence="2 6" id="KW-0812">Transmembrane</keyword>
<evidence type="ECO:0000256" key="2">
    <source>
        <dbReference type="ARBA" id="ARBA00022692"/>
    </source>
</evidence>
<protein>
    <submittedName>
        <fullName evidence="7">Uncharacterized protein</fullName>
    </submittedName>
</protein>
<keyword evidence="4 6" id="KW-0472">Membrane</keyword>
<organism evidence="7 8">
    <name type="scientific">Dactylonectria macrodidyma</name>
    <dbReference type="NCBI Taxonomy" id="307937"/>
    <lineage>
        <taxon>Eukaryota</taxon>
        <taxon>Fungi</taxon>
        <taxon>Dikarya</taxon>
        <taxon>Ascomycota</taxon>
        <taxon>Pezizomycotina</taxon>
        <taxon>Sordariomycetes</taxon>
        <taxon>Hypocreomycetidae</taxon>
        <taxon>Hypocreales</taxon>
        <taxon>Nectriaceae</taxon>
        <taxon>Dactylonectria</taxon>
    </lineage>
</organism>
<feature type="transmembrane region" description="Helical" evidence="6">
    <location>
        <begin position="372"/>
        <end position="397"/>
    </location>
</feature>
<dbReference type="PANTHER" id="PTHR47685:SF1">
    <property type="entry name" value="MAGNESIUM TRANSPORT PROTEIN CORA"/>
    <property type="match status" value="1"/>
</dbReference>
<dbReference type="EMBL" id="JAGMUV010000044">
    <property type="protein sequence ID" value="KAH7110683.1"/>
    <property type="molecule type" value="Genomic_DNA"/>
</dbReference>
<keyword evidence="8" id="KW-1185">Reference proteome</keyword>
<evidence type="ECO:0000256" key="6">
    <source>
        <dbReference type="SAM" id="Phobius"/>
    </source>
</evidence>
<evidence type="ECO:0000256" key="1">
    <source>
        <dbReference type="ARBA" id="ARBA00004141"/>
    </source>
</evidence>
<dbReference type="PANTHER" id="PTHR47685">
    <property type="entry name" value="MAGNESIUM TRANSPORT PROTEIN CORA"/>
    <property type="match status" value="1"/>
</dbReference>
<name>A0A9P9D0X6_9HYPO</name>
<dbReference type="SUPFAM" id="SSF144083">
    <property type="entry name" value="Magnesium transport protein CorA, transmembrane region"/>
    <property type="match status" value="1"/>
</dbReference>
<feature type="compositionally biased region" description="Basic and acidic residues" evidence="5">
    <location>
        <begin position="460"/>
        <end position="476"/>
    </location>
</feature>
<dbReference type="Proteomes" id="UP000738349">
    <property type="component" value="Unassembled WGS sequence"/>
</dbReference>
<accession>A0A9P9D0X6</accession>
<comment type="caution">
    <text evidence="7">The sequence shown here is derived from an EMBL/GenBank/DDBJ whole genome shotgun (WGS) entry which is preliminary data.</text>
</comment>
<gene>
    <name evidence="7" type="ORF">EDB81DRAFT_831460</name>
</gene>
<dbReference type="Pfam" id="PF01544">
    <property type="entry name" value="CorA"/>
    <property type="match status" value="1"/>
</dbReference>
<feature type="region of interest" description="Disordered" evidence="5">
    <location>
        <begin position="451"/>
        <end position="518"/>
    </location>
</feature>
<dbReference type="GO" id="GO:0016020">
    <property type="term" value="C:membrane"/>
    <property type="evidence" value="ECO:0007669"/>
    <property type="project" value="UniProtKB-SubCell"/>
</dbReference>
<proteinExistence type="predicted"/>
<evidence type="ECO:0000256" key="4">
    <source>
        <dbReference type="ARBA" id="ARBA00023136"/>
    </source>
</evidence>
<evidence type="ECO:0000256" key="5">
    <source>
        <dbReference type="SAM" id="MobiDB-lite"/>
    </source>
</evidence>
<dbReference type="InterPro" id="IPR045863">
    <property type="entry name" value="CorA_TM1_TM2"/>
</dbReference>
<dbReference type="GO" id="GO:0046873">
    <property type="term" value="F:metal ion transmembrane transporter activity"/>
    <property type="evidence" value="ECO:0007669"/>
    <property type="project" value="InterPro"/>
</dbReference>
<comment type="subcellular location">
    <subcellularLocation>
        <location evidence="1">Membrane</location>
        <topology evidence="1">Multi-pass membrane protein</topology>
    </subcellularLocation>
</comment>
<dbReference type="OrthoDB" id="4765978at2759"/>
<dbReference type="Gene3D" id="1.20.58.340">
    <property type="entry name" value="Magnesium transport protein CorA, transmembrane region"/>
    <property type="match status" value="1"/>
</dbReference>
<keyword evidence="3 6" id="KW-1133">Transmembrane helix</keyword>
<dbReference type="AlphaFoldDB" id="A0A9P9D0X6"/>
<evidence type="ECO:0000313" key="8">
    <source>
        <dbReference type="Proteomes" id="UP000738349"/>
    </source>
</evidence>
<sequence length="518" mass="59290">MRWVEALMINLYTHAGASGILETDRWTGQQHVGSPRAYHARFMRPTYRLHEHPHENLTCMTLFMPYLHWDVVAQPGVPISVEEPGERPATRYQKLLAAYRDNDHPLHVRRTLDQYFYHTLQNTRSRDMDQVISRFQREHALKPSILTMVDQLWLWVVNKTILGNKSRTIITCFPQVTTKSDRIDVPDCGGFADVLAAITLNLRKQTSQRWDLDELIPLIMGTCSRSYMDPSSHLLFGETIVRFSDVYESTIKAAMDQEAEIFQQFSESTNRSDLVDITREVSLLREMKDVVDELNIMSGLFRDQLGVYNQDLSQGRIFDHSKRFSEASLNKIQSMIPLARKVTDDLQILVDLKQKHSTMMDARATARQGKTLMVFTVVTIVFLPLSFMAAFFAINITQFRRDEGDTLDLAYVSQIMFPISAAITAILIYFAFKVEDLEIRWQKIASKKTKGGSKAVPVGAKEEAPTAKWNKRESRDLTGQSARIRRKTSTTKEDTVVSKGKEVVDRDVEAQRDAADSN</sequence>
<dbReference type="InterPro" id="IPR002523">
    <property type="entry name" value="MgTranspt_CorA/ZnTranspt_ZntB"/>
</dbReference>
<reference evidence="7" key="1">
    <citation type="journal article" date="2021" name="Nat. Commun.">
        <title>Genetic determinants of endophytism in the Arabidopsis root mycobiome.</title>
        <authorList>
            <person name="Mesny F."/>
            <person name="Miyauchi S."/>
            <person name="Thiergart T."/>
            <person name="Pickel B."/>
            <person name="Atanasova L."/>
            <person name="Karlsson M."/>
            <person name="Huettel B."/>
            <person name="Barry K.W."/>
            <person name="Haridas S."/>
            <person name="Chen C."/>
            <person name="Bauer D."/>
            <person name="Andreopoulos W."/>
            <person name="Pangilinan J."/>
            <person name="LaButti K."/>
            <person name="Riley R."/>
            <person name="Lipzen A."/>
            <person name="Clum A."/>
            <person name="Drula E."/>
            <person name="Henrissat B."/>
            <person name="Kohler A."/>
            <person name="Grigoriev I.V."/>
            <person name="Martin F.M."/>
            <person name="Hacquard S."/>
        </authorList>
    </citation>
    <scope>NUCLEOTIDE SEQUENCE</scope>
    <source>
        <strain evidence="7">MPI-CAGE-AT-0147</strain>
    </source>
</reference>
<feature type="transmembrane region" description="Helical" evidence="6">
    <location>
        <begin position="409"/>
        <end position="432"/>
    </location>
</feature>
<evidence type="ECO:0000256" key="3">
    <source>
        <dbReference type="ARBA" id="ARBA00022989"/>
    </source>
</evidence>